<dbReference type="GO" id="GO:0008137">
    <property type="term" value="F:NADH dehydrogenase (ubiquinone) activity"/>
    <property type="evidence" value="ECO:0007669"/>
    <property type="project" value="UniProtKB-UniRule"/>
</dbReference>
<dbReference type="SMART" id="SM00929">
    <property type="entry name" value="NADH-G_4Fe-4S_3"/>
    <property type="match status" value="1"/>
</dbReference>
<dbReference type="Pfam" id="PF22117">
    <property type="entry name" value="Fer4_Nqo3"/>
    <property type="match status" value="1"/>
</dbReference>
<dbReference type="AlphaFoldDB" id="A0A0B2C3A2"/>
<proteinExistence type="inferred from homology"/>
<comment type="catalytic activity">
    <reaction evidence="9 10">
        <text>a quinone + NADH + 5 H(+)(in) = a quinol + NAD(+) + 4 H(+)(out)</text>
        <dbReference type="Rhea" id="RHEA:57888"/>
        <dbReference type="ChEBI" id="CHEBI:15378"/>
        <dbReference type="ChEBI" id="CHEBI:24646"/>
        <dbReference type="ChEBI" id="CHEBI:57540"/>
        <dbReference type="ChEBI" id="CHEBI:57945"/>
        <dbReference type="ChEBI" id="CHEBI:132124"/>
    </reaction>
</comment>
<keyword evidence="3 10" id="KW-0004">4Fe-4S</keyword>
<evidence type="ECO:0000256" key="10">
    <source>
        <dbReference type="RuleBase" id="RU003525"/>
    </source>
</evidence>
<dbReference type="SUPFAM" id="SSF54862">
    <property type="entry name" value="4Fe-4S ferredoxins"/>
    <property type="match status" value="1"/>
</dbReference>
<evidence type="ECO:0000256" key="7">
    <source>
        <dbReference type="ARBA" id="ARBA00023014"/>
    </source>
</evidence>
<protein>
    <recommendedName>
        <fullName evidence="10">NADH-quinone oxidoreductase</fullName>
        <ecNumber evidence="10">7.1.1.-</ecNumber>
    </recommendedName>
</protein>
<dbReference type="InterPro" id="IPR010228">
    <property type="entry name" value="NADH_UbQ_OxRdtase_Gsu"/>
</dbReference>
<evidence type="ECO:0000313" key="14">
    <source>
        <dbReference type="EMBL" id="KHL26722.1"/>
    </source>
</evidence>
<dbReference type="PANTHER" id="PTHR43105:SF13">
    <property type="entry name" value="NADH-UBIQUINONE OXIDOREDUCTASE 75 KDA SUBUNIT, MITOCHONDRIAL"/>
    <property type="match status" value="1"/>
</dbReference>
<dbReference type="Pfam" id="PF09326">
    <property type="entry name" value="NADH_dhqG_C"/>
    <property type="match status" value="1"/>
</dbReference>
<keyword evidence="6 10" id="KW-0408">Iron</keyword>
<dbReference type="PROSITE" id="PS00641">
    <property type="entry name" value="COMPLEX1_75K_1"/>
    <property type="match status" value="1"/>
</dbReference>
<dbReference type="RefSeq" id="WP_039096208.1">
    <property type="nucleotide sequence ID" value="NZ_JTDN01000001.1"/>
</dbReference>
<dbReference type="InterPro" id="IPR036010">
    <property type="entry name" value="2Fe-2S_ferredoxin-like_sf"/>
</dbReference>
<dbReference type="InterPro" id="IPR019574">
    <property type="entry name" value="NADH_UbQ_OxRdtase_Gsu_4Fe4S-bd"/>
</dbReference>
<dbReference type="GO" id="GO:0051539">
    <property type="term" value="F:4 iron, 4 sulfur cluster binding"/>
    <property type="evidence" value="ECO:0007669"/>
    <property type="project" value="UniProtKB-KW"/>
</dbReference>
<dbReference type="GO" id="GO:0046872">
    <property type="term" value="F:metal ion binding"/>
    <property type="evidence" value="ECO:0007669"/>
    <property type="project" value="UniProtKB-UniRule"/>
</dbReference>
<dbReference type="Gene3D" id="3.40.228.10">
    <property type="entry name" value="Dimethylsulfoxide Reductase, domain 2"/>
    <property type="match status" value="1"/>
</dbReference>
<comment type="cofactor">
    <cofactor evidence="10">
        <name>[2Fe-2S] cluster</name>
        <dbReference type="ChEBI" id="CHEBI:190135"/>
    </cofactor>
    <text evidence="10">Binds 1 [2Fe-2S] cluster per subunit.</text>
</comment>
<accession>A0A0B2C3A2</accession>
<dbReference type="PROSITE" id="PS00642">
    <property type="entry name" value="COMPLEX1_75K_2"/>
    <property type="match status" value="1"/>
</dbReference>
<comment type="similarity">
    <text evidence="2 10">Belongs to the complex I 75 kDa subunit family.</text>
</comment>
<dbReference type="CDD" id="cd00207">
    <property type="entry name" value="fer2"/>
    <property type="match status" value="1"/>
</dbReference>
<dbReference type="InterPro" id="IPR006656">
    <property type="entry name" value="Mopterin_OxRdtase"/>
</dbReference>
<dbReference type="PROSITE" id="PS51839">
    <property type="entry name" value="4FE4S_HC3"/>
    <property type="match status" value="1"/>
</dbReference>
<feature type="domain" description="4Fe-4S His(Cys)3-ligated-type" evidence="13">
    <location>
        <begin position="79"/>
        <end position="118"/>
    </location>
</feature>
<dbReference type="InterPro" id="IPR006963">
    <property type="entry name" value="Mopterin_OxRdtase_4Fe-4S_dom"/>
</dbReference>
<dbReference type="PANTHER" id="PTHR43105">
    <property type="entry name" value="RESPIRATORY NITRATE REDUCTASE"/>
    <property type="match status" value="1"/>
</dbReference>
<dbReference type="InterPro" id="IPR054351">
    <property type="entry name" value="NADH_UbQ_OxRdtase_ferredoxin"/>
</dbReference>
<evidence type="ECO:0000313" key="15">
    <source>
        <dbReference type="Proteomes" id="UP000030988"/>
    </source>
</evidence>
<evidence type="ECO:0000259" key="11">
    <source>
        <dbReference type="PROSITE" id="PS51085"/>
    </source>
</evidence>
<keyword evidence="5 10" id="KW-1278">Translocase</keyword>
<keyword evidence="8 10" id="KW-0520">NAD</keyword>
<evidence type="ECO:0000259" key="12">
    <source>
        <dbReference type="PROSITE" id="PS51669"/>
    </source>
</evidence>
<gene>
    <name evidence="14" type="ORF">PK98_03880</name>
</gene>
<dbReference type="GO" id="GO:0016651">
    <property type="term" value="F:oxidoreductase activity, acting on NAD(P)H"/>
    <property type="evidence" value="ECO:0007669"/>
    <property type="project" value="InterPro"/>
</dbReference>
<sequence length="672" mass="72270">MPTVTVDGTEIEVPDGATVLQACELAGKEIPRFCYHERLSIAGNCRMCLVEVKPGPPKPQASCALPATQGQEIRTDSEMVKKAREGVMEFLLINHPLDCPICDQGGECDLQDQSVAYGRGGSRYHENKRAVTEKYMGPLIKTIMTRCIHCTRCVRFSEEVAGVDEIGALYRGEDMQITTYLEHAAKHELSANVIDLCPVGALTSRPYAYEARPWELKKTLGIDVSDAMGSNIRIDARGREVLRVLPRNNDDVNEEWLSDKARWQVDGLARRRLDRVWIRRDGKLQPASWDEAFGMIAAAARGASVAAVAGDLLDCETMFAARRLMTALGSDLLESRQTGMSYPVGNLAGVNFNTTFAGIETADAVLVVGSHLRWEAPLLNVRLRKAAKRGAKIFIVGPYWDTTYAAEFLGDDASILHDLPDHVAAAMQSAARPAIVVGAGGLVAGAHGPALALAHAWNVVRDVDGVRWNGFNVLHMAAARMGALMLGFARPRGIADLAQAAPAVLLSLGADEVDYTRFTGALKVYVGHHGDKGAAAADIILPGSAYTEKAGTYVSTEGRVQFADKAAFAPGDAREDWTILRALADALGVSVGFDSFEQLRSAMIAEIPGLGVDGLVDFGPLPAAESAERAGGTIVYPVKDFYLTNPIARASATMQRCSAELLHGENLAEAAE</sequence>
<keyword evidence="10" id="KW-0001">2Fe-2S</keyword>
<dbReference type="PROSITE" id="PS51085">
    <property type="entry name" value="2FE2S_FER_2"/>
    <property type="match status" value="1"/>
</dbReference>
<dbReference type="GO" id="GO:0051537">
    <property type="term" value="F:2 iron, 2 sulfur cluster binding"/>
    <property type="evidence" value="ECO:0007669"/>
    <property type="project" value="UniProtKB-UniRule"/>
</dbReference>
<comment type="cofactor">
    <cofactor evidence="1 10">
        <name>[4Fe-4S] cluster</name>
        <dbReference type="ChEBI" id="CHEBI:49883"/>
    </cofactor>
</comment>
<evidence type="ECO:0000256" key="9">
    <source>
        <dbReference type="ARBA" id="ARBA00047712"/>
    </source>
</evidence>
<reference evidence="14 15" key="1">
    <citation type="submission" date="2014-11" db="EMBL/GenBank/DDBJ databases">
        <title>Draft genome sequence of Kirrobacter mercurialis.</title>
        <authorList>
            <person name="Coil D.A."/>
            <person name="Eisen J.A."/>
        </authorList>
    </citation>
    <scope>NUCLEOTIDE SEQUENCE [LARGE SCALE GENOMIC DNA]</scope>
    <source>
        <strain evidence="14 15">Coronado</strain>
    </source>
</reference>
<feature type="domain" description="4Fe-4S Mo/W bis-MGD-type" evidence="12">
    <location>
        <begin position="216"/>
        <end position="272"/>
    </location>
</feature>
<comment type="caution">
    <text evidence="14">The sequence shown here is derived from an EMBL/GenBank/DDBJ whole genome shotgun (WGS) entry which is preliminary data.</text>
</comment>
<feature type="domain" description="2Fe-2S ferredoxin-type" evidence="11">
    <location>
        <begin position="2"/>
        <end position="79"/>
    </location>
</feature>
<dbReference type="FunFam" id="3.10.20.740:FF:000001">
    <property type="entry name" value="NADH-quinone oxidoreductase subunit G"/>
    <property type="match status" value="1"/>
</dbReference>
<dbReference type="STRING" id="1572751.PK98_03880"/>
<evidence type="ECO:0000259" key="13">
    <source>
        <dbReference type="PROSITE" id="PS51839"/>
    </source>
</evidence>
<comment type="function">
    <text evidence="10">NDH-1 shuttles electrons from NADH, via FMN and iron-sulfur (Fe-S) centers, to quinones in the respiratory chain. Couples the redox reaction to proton translocation (for every two electrons transferred, four hydrogen ions are translocated across the cytoplasmic membrane), and thus conserves the redox energy in a proton gradient.</text>
</comment>
<dbReference type="Pfam" id="PF00384">
    <property type="entry name" value="Molybdopterin"/>
    <property type="match status" value="1"/>
</dbReference>
<keyword evidence="4 10" id="KW-0479">Metal-binding</keyword>
<dbReference type="Pfam" id="PF13510">
    <property type="entry name" value="Fer2_4"/>
    <property type="match status" value="1"/>
</dbReference>
<dbReference type="Pfam" id="PF22151">
    <property type="entry name" value="Fer4_NDSU1"/>
    <property type="match status" value="1"/>
</dbReference>
<dbReference type="Proteomes" id="UP000030988">
    <property type="component" value="Unassembled WGS sequence"/>
</dbReference>
<keyword evidence="7 10" id="KW-0411">Iron-sulfur</keyword>
<dbReference type="InterPro" id="IPR001041">
    <property type="entry name" value="2Fe-2S_ferredoxin-type"/>
</dbReference>
<dbReference type="NCBIfam" id="TIGR01973">
    <property type="entry name" value="NuoG"/>
    <property type="match status" value="1"/>
</dbReference>
<evidence type="ECO:0000256" key="1">
    <source>
        <dbReference type="ARBA" id="ARBA00001966"/>
    </source>
</evidence>
<evidence type="ECO:0000256" key="4">
    <source>
        <dbReference type="ARBA" id="ARBA00022723"/>
    </source>
</evidence>
<evidence type="ECO:0000256" key="3">
    <source>
        <dbReference type="ARBA" id="ARBA00022485"/>
    </source>
</evidence>
<keyword evidence="10" id="KW-0874">Quinone</keyword>
<dbReference type="EC" id="7.1.1.-" evidence="10"/>
<dbReference type="GO" id="GO:0042773">
    <property type="term" value="P:ATP synthesis coupled electron transport"/>
    <property type="evidence" value="ECO:0007669"/>
    <property type="project" value="InterPro"/>
</dbReference>
<dbReference type="SUPFAM" id="SSF53706">
    <property type="entry name" value="Formate dehydrogenase/DMSO reductase, domains 1-3"/>
    <property type="match status" value="1"/>
</dbReference>
<dbReference type="FunFam" id="3.30.70.20:FF:000002">
    <property type="entry name" value="NADH-ubiquinone oxidoreductase 75 kDa subunit"/>
    <property type="match status" value="1"/>
</dbReference>
<dbReference type="Pfam" id="PF10588">
    <property type="entry name" value="NADH-G_4Fe-4S_3"/>
    <property type="match status" value="1"/>
</dbReference>
<dbReference type="EMBL" id="JTDN01000001">
    <property type="protein sequence ID" value="KHL26722.1"/>
    <property type="molecule type" value="Genomic_DNA"/>
</dbReference>
<dbReference type="SUPFAM" id="SSF54292">
    <property type="entry name" value="2Fe-2S ferredoxin-like"/>
    <property type="match status" value="1"/>
</dbReference>
<organism evidence="14 15">
    <name type="scientific">Croceibacterium mercuriale</name>
    <dbReference type="NCBI Taxonomy" id="1572751"/>
    <lineage>
        <taxon>Bacteria</taxon>
        <taxon>Pseudomonadati</taxon>
        <taxon>Pseudomonadota</taxon>
        <taxon>Alphaproteobacteria</taxon>
        <taxon>Sphingomonadales</taxon>
        <taxon>Erythrobacteraceae</taxon>
        <taxon>Croceibacterium</taxon>
    </lineage>
</organism>
<evidence type="ECO:0000256" key="2">
    <source>
        <dbReference type="ARBA" id="ARBA00005404"/>
    </source>
</evidence>
<dbReference type="OrthoDB" id="9816402at2"/>
<dbReference type="PROSITE" id="PS00643">
    <property type="entry name" value="COMPLEX1_75K_3"/>
    <property type="match status" value="1"/>
</dbReference>
<dbReference type="InterPro" id="IPR050123">
    <property type="entry name" value="Prok_molybdopt-oxidoreductase"/>
</dbReference>
<dbReference type="GO" id="GO:0048038">
    <property type="term" value="F:quinone binding"/>
    <property type="evidence" value="ECO:0007669"/>
    <property type="project" value="UniProtKB-UniRule"/>
</dbReference>
<evidence type="ECO:0000256" key="5">
    <source>
        <dbReference type="ARBA" id="ARBA00022967"/>
    </source>
</evidence>
<dbReference type="InterPro" id="IPR015405">
    <property type="entry name" value="NDUFS1-like_C"/>
</dbReference>
<dbReference type="Gene3D" id="3.40.50.740">
    <property type="match status" value="2"/>
</dbReference>
<keyword evidence="14" id="KW-0560">Oxidoreductase</keyword>
<dbReference type="Gene3D" id="3.30.70.20">
    <property type="match status" value="1"/>
</dbReference>
<dbReference type="PROSITE" id="PS51669">
    <property type="entry name" value="4FE4S_MOW_BIS_MGD"/>
    <property type="match status" value="1"/>
</dbReference>
<dbReference type="GO" id="GO:0016020">
    <property type="term" value="C:membrane"/>
    <property type="evidence" value="ECO:0007669"/>
    <property type="project" value="InterPro"/>
</dbReference>
<evidence type="ECO:0000256" key="8">
    <source>
        <dbReference type="ARBA" id="ARBA00023027"/>
    </source>
</evidence>
<dbReference type="Gene3D" id="3.10.20.740">
    <property type="match status" value="1"/>
</dbReference>
<dbReference type="InterPro" id="IPR000283">
    <property type="entry name" value="NADH_UbQ_OxRdtase_75kDa_su_CS"/>
</dbReference>
<keyword evidence="15" id="KW-1185">Reference proteome</keyword>
<name>A0A0B2C3A2_9SPHN</name>
<evidence type="ECO:0000256" key="6">
    <source>
        <dbReference type="ARBA" id="ARBA00023004"/>
    </source>
</evidence>